<sequence>MSYYPTTYGSTNYGPTYGSTNYGTSQSDTKPLRCSGDINSLKEKLGRKTKKRIEKYDNIKLKISGKGCDSYPPNEKNKSLCENLKKEKHDAVKELFQRSKKKSKKFIKKVLSNPTDENLNKFSCYLTLLFNTYQLCGVSTPTVNNFIDTFIKSNTTTASESSIYINYILKDYKNNTASNEFIKKNKKTDYETKLESQIDAYTEPTTCR</sequence>
<reference evidence="1" key="1">
    <citation type="journal article" date="2020" name="Nature">
        <title>Giant virus diversity and host interactions through global metagenomics.</title>
        <authorList>
            <person name="Schulz F."/>
            <person name="Roux S."/>
            <person name="Paez-Espino D."/>
            <person name="Jungbluth S."/>
            <person name="Walsh D.A."/>
            <person name="Denef V.J."/>
            <person name="McMahon K.D."/>
            <person name="Konstantinidis K.T."/>
            <person name="Eloe-Fadrosh E.A."/>
            <person name="Kyrpides N.C."/>
            <person name="Woyke T."/>
        </authorList>
    </citation>
    <scope>NUCLEOTIDE SEQUENCE</scope>
    <source>
        <strain evidence="1">GVMAG-M-3300009161-52</strain>
    </source>
</reference>
<organism evidence="1">
    <name type="scientific">viral metagenome</name>
    <dbReference type="NCBI Taxonomy" id="1070528"/>
    <lineage>
        <taxon>unclassified sequences</taxon>
        <taxon>metagenomes</taxon>
        <taxon>organismal metagenomes</taxon>
    </lineage>
</organism>
<dbReference type="AlphaFoldDB" id="A0A6C0F425"/>
<accession>A0A6C0F425</accession>
<dbReference type="EMBL" id="MN738982">
    <property type="protein sequence ID" value="QHT33985.1"/>
    <property type="molecule type" value="Genomic_DNA"/>
</dbReference>
<evidence type="ECO:0000313" key="1">
    <source>
        <dbReference type="EMBL" id="QHT33985.1"/>
    </source>
</evidence>
<name>A0A6C0F425_9ZZZZ</name>
<proteinExistence type="predicted"/>
<protein>
    <submittedName>
        <fullName evidence="1">Uncharacterized protein</fullName>
    </submittedName>
</protein>